<evidence type="ECO:0000313" key="1">
    <source>
        <dbReference type="EMBL" id="SKB26874.1"/>
    </source>
</evidence>
<protein>
    <submittedName>
        <fullName evidence="1">Uncharacterized protein</fullName>
    </submittedName>
</protein>
<reference evidence="2" key="1">
    <citation type="submission" date="2017-02" db="EMBL/GenBank/DDBJ databases">
        <authorList>
            <person name="Varghese N."/>
            <person name="Submissions S."/>
        </authorList>
    </citation>
    <scope>NUCLEOTIDE SEQUENCE [LARGE SCALE GENOMIC DNA]</scope>
    <source>
        <strain evidence="2">R11H</strain>
    </source>
</reference>
<dbReference type="RefSeq" id="WP_079636860.1">
    <property type="nucleotide sequence ID" value="NZ_FUYP01000001.1"/>
</dbReference>
<accession>A0A1T4ZVQ4</accession>
<proteinExistence type="predicted"/>
<dbReference type="Proteomes" id="UP000190044">
    <property type="component" value="Unassembled WGS sequence"/>
</dbReference>
<dbReference type="AlphaFoldDB" id="A0A1T4ZVQ4"/>
<evidence type="ECO:0000313" key="2">
    <source>
        <dbReference type="Proteomes" id="UP000190044"/>
    </source>
</evidence>
<sequence>MTGGTRTLAACLASVEDELREQPTHLAELVGEEIAAIEACAHGWRLRVGSGRAIVIQRGCTFDAAGKPVVEP</sequence>
<organism evidence="1 2">
    <name type="scientific">Sphingopyxis flava</name>
    <dbReference type="NCBI Taxonomy" id="1507287"/>
    <lineage>
        <taxon>Bacteria</taxon>
        <taxon>Pseudomonadati</taxon>
        <taxon>Pseudomonadota</taxon>
        <taxon>Alphaproteobacteria</taxon>
        <taxon>Sphingomonadales</taxon>
        <taxon>Sphingomonadaceae</taxon>
        <taxon>Sphingopyxis</taxon>
    </lineage>
</organism>
<gene>
    <name evidence="1" type="ORF">SAMN06295937_1001248</name>
</gene>
<dbReference type="OrthoDB" id="9970960at2"/>
<dbReference type="EMBL" id="FUYP01000001">
    <property type="protein sequence ID" value="SKB26874.1"/>
    <property type="molecule type" value="Genomic_DNA"/>
</dbReference>
<name>A0A1T4ZVQ4_9SPHN</name>
<keyword evidence="2" id="KW-1185">Reference proteome</keyword>